<proteinExistence type="predicted"/>
<feature type="transmembrane region" description="Helical" evidence="1">
    <location>
        <begin position="34"/>
        <end position="55"/>
    </location>
</feature>
<accession>A0A078MX26</accession>
<dbReference type="PATRIC" id="fig|1461584.3.peg.2722"/>
<reference evidence="2" key="1">
    <citation type="submission" date="2014-07" db="EMBL/GenBank/DDBJ databases">
        <authorList>
            <person name="Urmite Genomes Urmite Genomes"/>
        </authorList>
    </citation>
    <scope>NUCLEOTIDE SEQUENCE</scope>
    <source>
        <strain evidence="2">11W110_air</strain>
    </source>
</reference>
<keyword evidence="1" id="KW-0472">Membrane</keyword>
<organism evidence="2">
    <name type="scientific">Arthrobacter saudimassiliensis</name>
    <dbReference type="NCBI Taxonomy" id="1461584"/>
    <lineage>
        <taxon>Bacteria</taxon>
        <taxon>Bacillati</taxon>
        <taxon>Actinomycetota</taxon>
        <taxon>Actinomycetes</taxon>
        <taxon>Micrococcales</taxon>
        <taxon>Micrococcaceae</taxon>
        <taxon>Arthrobacter</taxon>
    </lineage>
</organism>
<feature type="transmembrane region" description="Helical" evidence="1">
    <location>
        <begin position="61"/>
        <end position="79"/>
    </location>
</feature>
<sequence length="85" mass="9505">MRTCRSYTGPMEWTDERPPWLPPIPPPNRGRFRIVLGMVLLFAGLITLFGIAIVGGTAPLLLWWPPVAGGLFLMMSGLLSRRRIT</sequence>
<evidence type="ECO:0000313" key="2">
    <source>
        <dbReference type="EMBL" id="CEA09381.1"/>
    </source>
</evidence>
<protein>
    <submittedName>
        <fullName evidence="2">Uncharacterized protein</fullName>
    </submittedName>
</protein>
<dbReference type="AlphaFoldDB" id="A0A078MX26"/>
<name>A0A078MX26_9MICC</name>
<keyword evidence="1" id="KW-1133">Transmembrane helix</keyword>
<gene>
    <name evidence="2" type="ORF">BN1051_02751</name>
</gene>
<evidence type="ECO:0000256" key="1">
    <source>
        <dbReference type="SAM" id="Phobius"/>
    </source>
</evidence>
<keyword evidence="1" id="KW-0812">Transmembrane</keyword>
<dbReference type="EMBL" id="LN483072">
    <property type="protein sequence ID" value="CEA09381.1"/>
    <property type="molecule type" value="Genomic_DNA"/>
</dbReference>